<dbReference type="OrthoDB" id="3730669at2"/>
<dbReference type="InterPro" id="IPR005182">
    <property type="entry name" value="YdbS-like_PH"/>
</dbReference>
<evidence type="ECO:0000259" key="2">
    <source>
        <dbReference type="Pfam" id="PF03703"/>
    </source>
</evidence>
<dbReference type="PANTHER" id="PTHR34473">
    <property type="entry name" value="UPF0699 TRANSMEMBRANE PROTEIN YDBS"/>
    <property type="match status" value="1"/>
</dbReference>
<keyword evidence="1" id="KW-0812">Transmembrane</keyword>
<protein>
    <recommendedName>
        <fullName evidence="2">YdbS-like PH domain-containing protein</fullName>
    </recommendedName>
</protein>
<feature type="transmembrane region" description="Helical" evidence="1">
    <location>
        <begin position="21"/>
        <end position="44"/>
    </location>
</feature>
<keyword evidence="1" id="KW-1133">Transmembrane helix</keyword>
<dbReference type="STRING" id="419479.SAMN04488563_4863"/>
<feature type="domain" description="YdbS-like PH" evidence="2">
    <location>
        <begin position="75"/>
        <end position="151"/>
    </location>
</feature>
<dbReference type="Pfam" id="PF03703">
    <property type="entry name" value="bPH_2"/>
    <property type="match status" value="1"/>
</dbReference>
<accession>A0A1H2L2N5</accession>
<reference evidence="4" key="1">
    <citation type="submission" date="2016-10" db="EMBL/GenBank/DDBJ databases">
        <authorList>
            <person name="Varghese N."/>
            <person name="Submissions S."/>
        </authorList>
    </citation>
    <scope>NUCLEOTIDE SEQUENCE [LARGE SCALE GENOMIC DNA]</scope>
    <source>
        <strain evidence="4">DSM 45079</strain>
    </source>
</reference>
<keyword evidence="4" id="KW-1185">Reference proteome</keyword>
<evidence type="ECO:0000256" key="1">
    <source>
        <dbReference type="SAM" id="Phobius"/>
    </source>
</evidence>
<proteinExistence type="predicted"/>
<gene>
    <name evidence="3" type="ORF">SAMN04488563_4863</name>
</gene>
<dbReference type="RefSeq" id="WP_046772504.1">
    <property type="nucleotide sequence ID" value="NZ_LBMC01000065.1"/>
</dbReference>
<dbReference type="AlphaFoldDB" id="A0A1H2L2N5"/>
<feature type="transmembrane region" description="Helical" evidence="1">
    <location>
        <begin position="50"/>
        <end position="69"/>
    </location>
</feature>
<dbReference type="PANTHER" id="PTHR34473:SF3">
    <property type="entry name" value="TRANSMEMBRANE PROTEIN-RELATED"/>
    <property type="match status" value="1"/>
</dbReference>
<evidence type="ECO:0000313" key="4">
    <source>
        <dbReference type="Proteomes" id="UP000182977"/>
    </source>
</evidence>
<organism evidence="3 4">
    <name type="scientific">Jiangella alkaliphila</name>
    <dbReference type="NCBI Taxonomy" id="419479"/>
    <lineage>
        <taxon>Bacteria</taxon>
        <taxon>Bacillati</taxon>
        <taxon>Actinomycetota</taxon>
        <taxon>Actinomycetes</taxon>
        <taxon>Jiangellales</taxon>
        <taxon>Jiangellaceae</taxon>
        <taxon>Jiangella</taxon>
    </lineage>
</organism>
<evidence type="ECO:0000313" key="3">
    <source>
        <dbReference type="EMBL" id="SDU75005.1"/>
    </source>
</evidence>
<dbReference type="EMBL" id="LT629791">
    <property type="protein sequence ID" value="SDU75005.1"/>
    <property type="molecule type" value="Genomic_DNA"/>
</dbReference>
<keyword evidence="1" id="KW-0472">Membrane</keyword>
<name>A0A1H2L2N5_9ACTN</name>
<sequence>MSGGTRLRPPRNWLDQRVQGWWRAQLGVLTAIVVVPLLILGLLIAPARPWFLVPAAVVVVLGLLAVVLLPPWWFRIHRWEVTDQAVYTRGGVLWQVWRVAPMSRIQTVDTARGPLQRAFGLSTVTVTTASSAGAVKIEGLDHEQAADLAEELTRITHDTPGDAT</sequence>
<dbReference type="Proteomes" id="UP000182977">
    <property type="component" value="Chromosome I"/>
</dbReference>